<keyword evidence="1" id="KW-0812">Transmembrane</keyword>
<evidence type="ECO:0000313" key="3">
    <source>
        <dbReference type="Proteomes" id="UP000321250"/>
    </source>
</evidence>
<protein>
    <submittedName>
        <fullName evidence="2">Uncharacterized protein</fullName>
    </submittedName>
</protein>
<keyword evidence="1" id="KW-0472">Membrane</keyword>
<dbReference type="OrthoDB" id="7581238at2"/>
<gene>
    <name evidence="2" type="ORF">FSB78_02615</name>
</gene>
<keyword evidence="3" id="KW-1185">Reference proteome</keyword>
<feature type="transmembrane region" description="Helical" evidence="1">
    <location>
        <begin position="74"/>
        <end position="97"/>
    </location>
</feature>
<accession>A0A5C6UD62</accession>
<reference evidence="2 3" key="1">
    <citation type="journal article" date="2013" name="Antonie Van Leeuwenhoek">
        <title>Sphingomonas ginsenosidivorax sp. nov., with the ability to transform ginsenosides.</title>
        <authorList>
            <person name="Jin X.F."/>
            <person name="Kim J.K."/>
            <person name="Liu Q.M."/>
            <person name="Kang M.S."/>
            <person name="He D."/>
            <person name="Jin F.X."/>
            <person name="Kim S.C."/>
            <person name="Im W.T."/>
        </authorList>
    </citation>
    <scope>NUCLEOTIDE SEQUENCE [LARGE SCALE GENOMIC DNA]</scope>
    <source>
        <strain evidence="2 3">KHI67</strain>
    </source>
</reference>
<dbReference type="EMBL" id="VOQR01000001">
    <property type="protein sequence ID" value="TXC69965.1"/>
    <property type="molecule type" value="Genomic_DNA"/>
</dbReference>
<dbReference type="Proteomes" id="UP000321250">
    <property type="component" value="Unassembled WGS sequence"/>
</dbReference>
<proteinExistence type="predicted"/>
<comment type="caution">
    <text evidence="2">The sequence shown here is derived from an EMBL/GenBank/DDBJ whole genome shotgun (WGS) entry which is preliminary data.</text>
</comment>
<dbReference type="AlphaFoldDB" id="A0A5C6UD62"/>
<name>A0A5C6UD62_9SPHN</name>
<sequence length="98" mass="10437">MLGLFRGARRRRIVNDFVAVGATRARSAIPYDPLDAATFRRLRGYGVIVDDGHGRYHLDATRLGLLRGAVRRRAAAVAGATGLLASAAAAMTVFALAE</sequence>
<organism evidence="2 3">
    <name type="scientific">Sphingomonas ginsenosidivorax</name>
    <dbReference type="NCBI Taxonomy" id="862135"/>
    <lineage>
        <taxon>Bacteria</taxon>
        <taxon>Pseudomonadati</taxon>
        <taxon>Pseudomonadota</taxon>
        <taxon>Alphaproteobacteria</taxon>
        <taxon>Sphingomonadales</taxon>
        <taxon>Sphingomonadaceae</taxon>
        <taxon>Sphingomonas</taxon>
    </lineage>
</organism>
<evidence type="ECO:0000256" key="1">
    <source>
        <dbReference type="SAM" id="Phobius"/>
    </source>
</evidence>
<evidence type="ECO:0000313" key="2">
    <source>
        <dbReference type="EMBL" id="TXC69965.1"/>
    </source>
</evidence>
<dbReference type="RefSeq" id="WP_147079694.1">
    <property type="nucleotide sequence ID" value="NZ_VOQR01000001.1"/>
</dbReference>
<keyword evidence="1" id="KW-1133">Transmembrane helix</keyword>